<sequence>MLRYALSGYRSRVFDGVPVKITNFGLVGHPGWGDSALVPFVTVDTTDCPQLHDLIEHHRREAVSGDVRTTWGFLKRKRDTKLFLQFLQPVELSIVLSFDLQNEYQQIDHIVASGGFFIQSSLVATKPSEGIEASYITVDVNADFPEWPKLFEKYAAKKLRAQGLGKKEAAEAAKKERFELARFRVGFRR</sequence>
<evidence type="ECO:0000313" key="1">
    <source>
        <dbReference type="EMBL" id="MFC4349243.1"/>
    </source>
</evidence>
<name>A0ABV8UFJ2_9PROT</name>
<dbReference type="Proteomes" id="UP001595776">
    <property type="component" value="Unassembled WGS sequence"/>
</dbReference>
<evidence type="ECO:0000313" key="2">
    <source>
        <dbReference type="Proteomes" id="UP001595776"/>
    </source>
</evidence>
<keyword evidence="2" id="KW-1185">Reference proteome</keyword>
<protein>
    <submittedName>
        <fullName evidence="1">Uncharacterized protein</fullName>
    </submittedName>
</protein>
<proteinExistence type="predicted"/>
<organism evidence="1 2">
    <name type="scientific">Kordiimonas lipolytica</name>
    <dbReference type="NCBI Taxonomy" id="1662421"/>
    <lineage>
        <taxon>Bacteria</taxon>
        <taxon>Pseudomonadati</taxon>
        <taxon>Pseudomonadota</taxon>
        <taxon>Alphaproteobacteria</taxon>
        <taxon>Kordiimonadales</taxon>
        <taxon>Kordiimonadaceae</taxon>
        <taxon>Kordiimonas</taxon>
    </lineage>
</organism>
<comment type="caution">
    <text evidence="1">The sequence shown here is derived from an EMBL/GenBank/DDBJ whole genome shotgun (WGS) entry which is preliminary data.</text>
</comment>
<reference evidence="2" key="1">
    <citation type="journal article" date="2019" name="Int. J. Syst. Evol. Microbiol.">
        <title>The Global Catalogue of Microorganisms (GCM) 10K type strain sequencing project: providing services to taxonomists for standard genome sequencing and annotation.</title>
        <authorList>
            <consortium name="The Broad Institute Genomics Platform"/>
            <consortium name="The Broad Institute Genome Sequencing Center for Infectious Disease"/>
            <person name="Wu L."/>
            <person name="Ma J."/>
        </authorList>
    </citation>
    <scope>NUCLEOTIDE SEQUENCE [LARGE SCALE GENOMIC DNA]</scope>
    <source>
        <strain evidence="2">CGMCC 1.15304</strain>
    </source>
</reference>
<gene>
    <name evidence="1" type="ORF">ACFO5Q_15430</name>
</gene>
<accession>A0ABV8UFJ2</accession>
<dbReference type="RefSeq" id="WP_068146786.1">
    <property type="nucleotide sequence ID" value="NZ_JBHSCR010000016.1"/>
</dbReference>
<dbReference type="EMBL" id="JBHSCR010000016">
    <property type="protein sequence ID" value="MFC4349243.1"/>
    <property type="molecule type" value="Genomic_DNA"/>
</dbReference>